<dbReference type="Pfam" id="PF00650">
    <property type="entry name" value="CRAL_TRIO"/>
    <property type="match status" value="1"/>
</dbReference>
<dbReference type="InterPro" id="IPR036273">
    <property type="entry name" value="CRAL/TRIO_N_dom_sf"/>
</dbReference>
<dbReference type="PANTHER" id="PTHR10174:SF222">
    <property type="entry name" value="GH10083P-RELATED"/>
    <property type="match status" value="1"/>
</dbReference>
<dbReference type="EMBL" id="OU900097">
    <property type="protein sequence ID" value="CAG9861668.1"/>
    <property type="molecule type" value="Genomic_DNA"/>
</dbReference>
<dbReference type="Proteomes" id="UP001153712">
    <property type="component" value="Chromosome 4"/>
</dbReference>
<dbReference type="SUPFAM" id="SSF46938">
    <property type="entry name" value="CRAL/TRIO N-terminal domain"/>
    <property type="match status" value="1"/>
</dbReference>
<dbReference type="GO" id="GO:1902936">
    <property type="term" value="F:phosphatidylinositol bisphosphate binding"/>
    <property type="evidence" value="ECO:0007669"/>
    <property type="project" value="TreeGrafter"/>
</dbReference>
<evidence type="ECO:0000313" key="2">
    <source>
        <dbReference type="EMBL" id="CAG9861668.1"/>
    </source>
</evidence>
<gene>
    <name evidence="2" type="ORF">PHYEVI_LOCUS7999</name>
</gene>
<protein>
    <recommendedName>
        <fullName evidence="1">CRAL-TRIO domain-containing protein</fullName>
    </recommendedName>
</protein>
<keyword evidence="3" id="KW-1185">Reference proteome</keyword>
<sequence length="307" mass="35565">MPAQDQELLLVTEAERNAIFKHYGINEGEFDEMVNIIREWHKKTKLPQEDTISGKIKIALFNCKMDIEKAKRCLESYYKIRTVHSDFFDKLVPNTNIYNLAKEASKTVIMPKLTPDLCRITIFRLCDPNANVPDGLIYELVSFLGVEYRIFSGDTFYSNTLIIDLKGFGFHNLMKYSPGVCNTLIHCLVSVKLRLKNLHFVNLPPIMDKVMGMVKMFLPSKMHDKVKVHQTYESLYESIPKEYLPSNYGGTEASIEELEEKWCKLLESKEDEFKLLLKAKCHDLLDEKPSKNHNDQVEGSFRKLNID</sequence>
<accession>A0A9N9XRL7</accession>
<dbReference type="SUPFAM" id="SSF52087">
    <property type="entry name" value="CRAL/TRIO domain"/>
    <property type="match status" value="1"/>
</dbReference>
<dbReference type="SMART" id="SM00516">
    <property type="entry name" value="SEC14"/>
    <property type="match status" value="1"/>
</dbReference>
<feature type="domain" description="CRAL-TRIO" evidence="1">
    <location>
        <begin position="160"/>
        <end position="256"/>
    </location>
</feature>
<evidence type="ECO:0000313" key="3">
    <source>
        <dbReference type="Proteomes" id="UP001153712"/>
    </source>
</evidence>
<reference evidence="2" key="1">
    <citation type="submission" date="2022-01" db="EMBL/GenBank/DDBJ databases">
        <authorList>
            <person name="King R."/>
        </authorList>
    </citation>
    <scope>NUCLEOTIDE SEQUENCE</scope>
</reference>
<dbReference type="CDD" id="cd00170">
    <property type="entry name" value="SEC14"/>
    <property type="match status" value="1"/>
</dbReference>
<dbReference type="GO" id="GO:0016020">
    <property type="term" value="C:membrane"/>
    <property type="evidence" value="ECO:0007669"/>
    <property type="project" value="TreeGrafter"/>
</dbReference>
<dbReference type="InterPro" id="IPR001251">
    <property type="entry name" value="CRAL-TRIO_dom"/>
</dbReference>
<dbReference type="InterPro" id="IPR036865">
    <property type="entry name" value="CRAL-TRIO_dom_sf"/>
</dbReference>
<organism evidence="2 3">
    <name type="scientific">Phyllotreta striolata</name>
    <name type="common">Striped flea beetle</name>
    <name type="synonym">Crioceris striolata</name>
    <dbReference type="NCBI Taxonomy" id="444603"/>
    <lineage>
        <taxon>Eukaryota</taxon>
        <taxon>Metazoa</taxon>
        <taxon>Ecdysozoa</taxon>
        <taxon>Arthropoda</taxon>
        <taxon>Hexapoda</taxon>
        <taxon>Insecta</taxon>
        <taxon>Pterygota</taxon>
        <taxon>Neoptera</taxon>
        <taxon>Endopterygota</taxon>
        <taxon>Coleoptera</taxon>
        <taxon>Polyphaga</taxon>
        <taxon>Cucujiformia</taxon>
        <taxon>Chrysomeloidea</taxon>
        <taxon>Chrysomelidae</taxon>
        <taxon>Galerucinae</taxon>
        <taxon>Alticini</taxon>
        <taxon>Phyllotreta</taxon>
    </lineage>
</organism>
<dbReference type="OrthoDB" id="6575879at2759"/>
<dbReference type="Gene3D" id="3.40.525.10">
    <property type="entry name" value="CRAL-TRIO lipid binding domain"/>
    <property type="match status" value="1"/>
</dbReference>
<dbReference type="PROSITE" id="PS50191">
    <property type="entry name" value="CRAL_TRIO"/>
    <property type="match status" value="1"/>
</dbReference>
<dbReference type="AlphaFoldDB" id="A0A9N9XRL7"/>
<name>A0A9N9XRL7_PHYSR</name>
<dbReference type="Gene3D" id="1.20.5.1200">
    <property type="entry name" value="Alpha-tocopherol transfer"/>
    <property type="match status" value="1"/>
</dbReference>
<dbReference type="PANTHER" id="PTHR10174">
    <property type="entry name" value="ALPHA-TOCOPHEROL TRANSFER PROTEIN-RELATED"/>
    <property type="match status" value="1"/>
</dbReference>
<evidence type="ECO:0000259" key="1">
    <source>
        <dbReference type="PROSITE" id="PS50191"/>
    </source>
</evidence>
<proteinExistence type="predicted"/>